<evidence type="ECO:0000256" key="1">
    <source>
        <dbReference type="ARBA" id="ARBA00023157"/>
    </source>
</evidence>
<name>R7VA77_CAPTE</name>
<dbReference type="InterPro" id="IPR020901">
    <property type="entry name" value="Prtase_inh_Kunz-CS"/>
</dbReference>
<dbReference type="OMA" id="MVSGRCF"/>
<evidence type="ECO:0000313" key="3">
    <source>
        <dbReference type="EMBL" id="ELU15519.1"/>
    </source>
</evidence>
<dbReference type="Proteomes" id="UP000014760">
    <property type="component" value="Unassembled WGS sequence"/>
</dbReference>
<dbReference type="InterPro" id="IPR050098">
    <property type="entry name" value="TFPI/VKTCI-like"/>
</dbReference>
<sequence length="66" mass="7528">MSPSYVCLLPLDAGMCKTYQVRWYFNKYRQRCELFFFGGCGGNANRFDSMHDCKQICLGNSAAISI</sequence>
<reference evidence="5" key="1">
    <citation type="submission" date="2012-12" db="EMBL/GenBank/DDBJ databases">
        <authorList>
            <person name="Hellsten U."/>
            <person name="Grimwood J."/>
            <person name="Chapman J.A."/>
            <person name="Shapiro H."/>
            <person name="Aerts A."/>
            <person name="Otillar R.P."/>
            <person name="Terry A.Y."/>
            <person name="Boore J.L."/>
            <person name="Simakov O."/>
            <person name="Marletaz F."/>
            <person name="Cho S.-J."/>
            <person name="Edsinger-Gonzales E."/>
            <person name="Havlak P."/>
            <person name="Kuo D.-H."/>
            <person name="Larsson T."/>
            <person name="Lv J."/>
            <person name="Arendt D."/>
            <person name="Savage R."/>
            <person name="Osoegawa K."/>
            <person name="de Jong P."/>
            <person name="Lindberg D.R."/>
            <person name="Seaver E.C."/>
            <person name="Weisblat D.A."/>
            <person name="Putnam N.H."/>
            <person name="Grigoriev I.V."/>
            <person name="Rokhsar D.S."/>
        </authorList>
    </citation>
    <scope>NUCLEOTIDE SEQUENCE</scope>
    <source>
        <strain evidence="5">I ESC-2004</strain>
    </source>
</reference>
<dbReference type="MEROPS" id="I02.968"/>
<reference evidence="4" key="3">
    <citation type="submission" date="2015-06" db="UniProtKB">
        <authorList>
            <consortium name="EnsemblMetazoa"/>
        </authorList>
    </citation>
    <scope>IDENTIFICATION</scope>
</reference>
<dbReference type="Pfam" id="PF00014">
    <property type="entry name" value="Kunitz_BPTI"/>
    <property type="match status" value="1"/>
</dbReference>
<accession>R7VA77</accession>
<proteinExistence type="predicted"/>
<dbReference type="Gene3D" id="4.10.410.10">
    <property type="entry name" value="Pancreatic trypsin inhibitor Kunitz domain"/>
    <property type="match status" value="1"/>
</dbReference>
<dbReference type="PRINTS" id="PR00759">
    <property type="entry name" value="BASICPTASE"/>
</dbReference>
<dbReference type="FunFam" id="4.10.410.10:FF:000020">
    <property type="entry name" value="Collagen, type VI, alpha 3"/>
    <property type="match status" value="1"/>
</dbReference>
<organism evidence="3">
    <name type="scientific">Capitella teleta</name>
    <name type="common">Polychaete worm</name>
    <dbReference type="NCBI Taxonomy" id="283909"/>
    <lineage>
        <taxon>Eukaryota</taxon>
        <taxon>Metazoa</taxon>
        <taxon>Spiralia</taxon>
        <taxon>Lophotrochozoa</taxon>
        <taxon>Annelida</taxon>
        <taxon>Polychaeta</taxon>
        <taxon>Sedentaria</taxon>
        <taxon>Scolecida</taxon>
        <taxon>Capitellidae</taxon>
        <taxon>Capitella</taxon>
    </lineage>
</organism>
<dbReference type="EMBL" id="KB293770">
    <property type="protein sequence ID" value="ELU15519.1"/>
    <property type="molecule type" value="Genomic_DNA"/>
</dbReference>
<keyword evidence="5" id="KW-1185">Reference proteome</keyword>
<keyword evidence="1" id="KW-1015">Disulfide bond</keyword>
<dbReference type="OrthoDB" id="4473401at2759"/>
<dbReference type="InterPro" id="IPR036880">
    <property type="entry name" value="Kunitz_BPTI_sf"/>
</dbReference>
<dbReference type="SMART" id="SM00131">
    <property type="entry name" value="KU"/>
    <property type="match status" value="1"/>
</dbReference>
<dbReference type="CDD" id="cd00109">
    <property type="entry name" value="Kunitz-type"/>
    <property type="match status" value="1"/>
</dbReference>
<dbReference type="PROSITE" id="PS50279">
    <property type="entry name" value="BPTI_KUNITZ_2"/>
    <property type="match status" value="1"/>
</dbReference>
<evidence type="ECO:0000313" key="4">
    <source>
        <dbReference type="EnsemblMetazoa" id="CapteP119124"/>
    </source>
</evidence>
<dbReference type="EnsemblMetazoa" id="CapteT119124">
    <property type="protein sequence ID" value="CapteP119124"/>
    <property type="gene ID" value="CapteG119124"/>
</dbReference>
<dbReference type="PROSITE" id="PS00280">
    <property type="entry name" value="BPTI_KUNITZ_1"/>
    <property type="match status" value="1"/>
</dbReference>
<dbReference type="InterPro" id="IPR002223">
    <property type="entry name" value="Kunitz_BPTI"/>
</dbReference>
<protein>
    <recommendedName>
        <fullName evidence="2">BPTI/Kunitz inhibitor domain-containing protein</fullName>
    </recommendedName>
</protein>
<evidence type="ECO:0000259" key="2">
    <source>
        <dbReference type="PROSITE" id="PS50279"/>
    </source>
</evidence>
<dbReference type="SUPFAM" id="SSF57362">
    <property type="entry name" value="BPTI-like"/>
    <property type="match status" value="1"/>
</dbReference>
<evidence type="ECO:0000313" key="5">
    <source>
        <dbReference type="Proteomes" id="UP000014760"/>
    </source>
</evidence>
<feature type="domain" description="BPTI/Kunitz inhibitor" evidence="2">
    <location>
        <begin position="7"/>
        <end position="57"/>
    </location>
</feature>
<dbReference type="STRING" id="283909.R7VA77"/>
<gene>
    <name evidence="3" type="ORF">CAPTEDRAFT_119124</name>
</gene>
<dbReference type="EMBL" id="AMQN01018011">
    <property type="status" value="NOT_ANNOTATED_CDS"/>
    <property type="molecule type" value="Genomic_DNA"/>
</dbReference>
<dbReference type="GO" id="GO:0004867">
    <property type="term" value="F:serine-type endopeptidase inhibitor activity"/>
    <property type="evidence" value="ECO:0007669"/>
    <property type="project" value="InterPro"/>
</dbReference>
<reference evidence="3 5" key="2">
    <citation type="journal article" date="2013" name="Nature">
        <title>Insights into bilaterian evolution from three spiralian genomes.</title>
        <authorList>
            <person name="Simakov O."/>
            <person name="Marletaz F."/>
            <person name="Cho S.J."/>
            <person name="Edsinger-Gonzales E."/>
            <person name="Havlak P."/>
            <person name="Hellsten U."/>
            <person name="Kuo D.H."/>
            <person name="Larsson T."/>
            <person name="Lv J."/>
            <person name="Arendt D."/>
            <person name="Savage R."/>
            <person name="Osoegawa K."/>
            <person name="de Jong P."/>
            <person name="Grimwood J."/>
            <person name="Chapman J.A."/>
            <person name="Shapiro H."/>
            <person name="Aerts A."/>
            <person name="Otillar R.P."/>
            <person name="Terry A.Y."/>
            <person name="Boore J.L."/>
            <person name="Grigoriev I.V."/>
            <person name="Lindberg D.R."/>
            <person name="Seaver E.C."/>
            <person name="Weisblat D.A."/>
            <person name="Putnam N.H."/>
            <person name="Rokhsar D.S."/>
        </authorList>
    </citation>
    <scope>NUCLEOTIDE SEQUENCE</scope>
    <source>
        <strain evidence="3 5">I ESC-2004</strain>
    </source>
</reference>
<dbReference type="HOGENOM" id="CLU_164133_3_0_1"/>
<dbReference type="AlphaFoldDB" id="R7VA77"/>
<dbReference type="PANTHER" id="PTHR10083">
    <property type="entry name" value="KUNITZ-TYPE PROTEASE INHIBITOR-RELATED"/>
    <property type="match status" value="1"/>
</dbReference>